<dbReference type="Proteomes" id="UP001190640">
    <property type="component" value="Chromosome 17"/>
</dbReference>
<protein>
    <submittedName>
        <fullName evidence="6">Sperm-associated antigen 5</fullName>
    </submittedName>
</protein>
<evidence type="ECO:0000256" key="2">
    <source>
        <dbReference type="ARBA" id="ARBA00023242"/>
    </source>
</evidence>
<dbReference type="PANTHER" id="PTHR15347">
    <property type="entry name" value="SPERM-ASSOCIATED ANTIGEN 5"/>
    <property type="match status" value="1"/>
</dbReference>
<evidence type="ECO:0000313" key="6">
    <source>
        <dbReference type="RefSeq" id="XP_054857822.1"/>
    </source>
</evidence>
<keyword evidence="5" id="KW-1185">Reference proteome</keyword>
<dbReference type="RefSeq" id="XP_054857822.1">
    <property type="nucleotide sequence ID" value="XM_055001847.1"/>
</dbReference>
<dbReference type="CTD" id="10615"/>
<evidence type="ECO:0000256" key="4">
    <source>
        <dbReference type="SAM" id="MobiDB-lite"/>
    </source>
</evidence>
<feature type="coiled-coil region" evidence="3">
    <location>
        <begin position="528"/>
        <end position="654"/>
    </location>
</feature>
<evidence type="ECO:0000256" key="1">
    <source>
        <dbReference type="ARBA" id="ARBA00004123"/>
    </source>
</evidence>
<dbReference type="KEGG" id="emc:129344932"/>
<dbReference type="PANTHER" id="PTHR15347:SF1">
    <property type="entry name" value="SPERM-ASSOCIATED ANTIGEN 5"/>
    <property type="match status" value="1"/>
</dbReference>
<sequence length="750" mass="84971">MEEPPTQVTSFPELAGTLSPCTDSWVTSLALLEQSVPGSPVLESLHQSLSALFHDKGTTVSPVCTASAATWKTPPSLQEASVNTSPGETTSTKDSTTETDSLLGHHSCNQLNGLSRPVLEGCLESAFVIIEAFSHHLRGYQEPHRPAACVGTVEHRDATTQTSGECPHMSEMLKRLHRSVQQSHESQQSLAKQMASTVEEVTGLAEEYTEWMKEGDRFAGAVQEDWSQMQLDYEAWQSMLTKCQAVMKRMKEEVKARRQEHVQHQENCEKLKLRIVGLRQELDQVNQLAKTKACLEADLRTTLQTVAAAAKNERELLLQENEALSRQLVAKEELIKLMEEQVTWVSQNKETIERERDSSRKELRELLDCREFIEQENQVCRIHLRDVEEELKACRSALRERNTQLEDLKDAHQMLRQEQEVLRQELATSRAELQCAQDTVEKFCKALLEIQKVQAQFLGLLDLLQEEAADTTQRSRPCTPARQALRGLGNSFVDSVLRAVAERDLETPGIGSETSTFTKTTTAILPKAAEVEERLVASLQELQEVADQICSLCTQHRKDAQEEVQSLQAEILQLEHQRESLESQLKADQDAYEADMAKLSKTLNLHKQNEKELHEVLCHQDEKLQQLIDQRREVMHLQEEVSQLKQALRKAETEITVLWEELRGARAPDVGWVQEKIQLSQEVGKLRELLLEKDSENAGLVPLLQEQLYQARQMLKRSKQVAAVMRQALTPIHADVADISELMHLLDLLE</sequence>
<feature type="coiled-coil region" evidence="3">
    <location>
        <begin position="384"/>
        <end position="439"/>
    </location>
</feature>
<feature type="compositionally biased region" description="Low complexity" evidence="4">
    <location>
        <begin position="88"/>
        <end position="100"/>
    </location>
</feature>
<evidence type="ECO:0000313" key="5">
    <source>
        <dbReference type="Proteomes" id="UP001190640"/>
    </source>
</evidence>
<dbReference type="GO" id="GO:0051988">
    <property type="term" value="P:regulation of attachment of spindle microtubules to kinetochore"/>
    <property type="evidence" value="ECO:0007669"/>
    <property type="project" value="InterPro"/>
</dbReference>
<dbReference type="GO" id="GO:0006397">
    <property type="term" value="P:mRNA processing"/>
    <property type="evidence" value="ECO:0007669"/>
    <property type="project" value="InterPro"/>
</dbReference>
<dbReference type="InterPro" id="IPR028728">
    <property type="entry name" value="Astrin"/>
</dbReference>
<keyword evidence="3" id="KW-0175">Coiled coil</keyword>
<gene>
    <name evidence="6" type="primary">SPAG5</name>
</gene>
<accession>A0AA97LLR3</accession>
<evidence type="ECO:0000256" key="3">
    <source>
        <dbReference type="SAM" id="Coils"/>
    </source>
</evidence>
<dbReference type="AlphaFoldDB" id="A0AA97LLR3"/>
<reference evidence="6" key="1">
    <citation type="submission" date="2025-08" db="UniProtKB">
        <authorList>
            <consortium name="RefSeq"/>
        </authorList>
    </citation>
    <scope>IDENTIFICATION</scope>
    <source>
        <tissue evidence="6">Blood</tissue>
    </source>
</reference>
<dbReference type="GO" id="GO:0051301">
    <property type="term" value="P:cell division"/>
    <property type="evidence" value="ECO:0007669"/>
    <property type="project" value="InterPro"/>
</dbReference>
<proteinExistence type="predicted"/>
<organism evidence="5 6">
    <name type="scientific">Eublepharis macularius</name>
    <name type="common">Leopard gecko</name>
    <name type="synonym">Cyrtodactylus macularius</name>
    <dbReference type="NCBI Taxonomy" id="481883"/>
    <lineage>
        <taxon>Eukaryota</taxon>
        <taxon>Metazoa</taxon>
        <taxon>Chordata</taxon>
        <taxon>Craniata</taxon>
        <taxon>Vertebrata</taxon>
        <taxon>Euteleostomi</taxon>
        <taxon>Lepidosauria</taxon>
        <taxon>Squamata</taxon>
        <taxon>Bifurcata</taxon>
        <taxon>Gekkota</taxon>
        <taxon>Eublepharidae</taxon>
        <taxon>Eublepharinae</taxon>
        <taxon>Eublepharis</taxon>
    </lineage>
</organism>
<dbReference type="Pfam" id="PF05615">
    <property type="entry name" value="THOC7"/>
    <property type="match status" value="1"/>
</dbReference>
<comment type="subcellular location">
    <subcellularLocation>
        <location evidence="1">Nucleus</location>
    </subcellularLocation>
</comment>
<feature type="region of interest" description="Disordered" evidence="4">
    <location>
        <begin position="74"/>
        <end position="100"/>
    </location>
</feature>
<name>A0AA97LLR3_EUBMA</name>
<feature type="coiled-coil region" evidence="3">
    <location>
        <begin position="247"/>
        <end position="341"/>
    </location>
</feature>
<dbReference type="GO" id="GO:0000445">
    <property type="term" value="C:THO complex part of transcription export complex"/>
    <property type="evidence" value="ECO:0007669"/>
    <property type="project" value="InterPro"/>
</dbReference>
<keyword evidence="2" id="KW-0539">Nucleus</keyword>
<dbReference type="InterPro" id="IPR008501">
    <property type="entry name" value="THOC7/Mft1"/>
</dbReference>
<dbReference type="GeneID" id="129344932"/>
<feature type="compositionally biased region" description="Polar residues" evidence="4">
    <location>
        <begin position="74"/>
        <end position="87"/>
    </location>
</feature>